<dbReference type="RefSeq" id="WP_134749893.1">
    <property type="nucleotide sequence ID" value="NZ_CP038148.1"/>
</dbReference>
<comment type="catalytic activity">
    <reaction evidence="3">
        <text>adenosylcob(III)inamide + GTP = adenosylcob(III)inamide phosphate + GDP + H(+)</text>
        <dbReference type="Rhea" id="RHEA:15765"/>
        <dbReference type="ChEBI" id="CHEBI:2480"/>
        <dbReference type="ChEBI" id="CHEBI:15378"/>
        <dbReference type="ChEBI" id="CHEBI:37565"/>
        <dbReference type="ChEBI" id="CHEBI:58189"/>
        <dbReference type="ChEBI" id="CHEBI:58502"/>
        <dbReference type="EC" id="2.7.1.156"/>
    </reaction>
</comment>
<dbReference type="EC" id="2.7.1.156" evidence="14"/>
<gene>
    <name evidence="18" type="primary">cobU</name>
    <name evidence="18" type="ORF">E1956_14475</name>
</gene>
<dbReference type="OrthoDB" id="9788370at2"/>
<proteinExistence type="inferred from homology"/>
<evidence type="ECO:0000256" key="2">
    <source>
        <dbReference type="ARBA" id="ARBA00000711"/>
    </source>
</evidence>
<evidence type="ECO:0000256" key="6">
    <source>
        <dbReference type="ARBA" id="ARBA00005159"/>
    </source>
</evidence>
<keyword evidence="19" id="KW-1185">Reference proteome</keyword>
<dbReference type="InterPro" id="IPR003203">
    <property type="entry name" value="CobU/CobP"/>
</dbReference>
<evidence type="ECO:0000256" key="11">
    <source>
        <dbReference type="ARBA" id="ARBA00022777"/>
    </source>
</evidence>
<organism evidence="18 19">
    <name type="scientific">Paraburkholderia pallida</name>
    <dbReference type="NCBI Taxonomy" id="2547399"/>
    <lineage>
        <taxon>Bacteria</taxon>
        <taxon>Pseudomonadati</taxon>
        <taxon>Pseudomonadota</taxon>
        <taxon>Betaproteobacteria</taxon>
        <taxon>Burkholderiales</taxon>
        <taxon>Burkholderiaceae</taxon>
        <taxon>Paraburkholderia</taxon>
    </lineage>
</organism>
<dbReference type="SUPFAM" id="SSF52540">
    <property type="entry name" value="P-loop containing nucleoside triphosphate hydrolases"/>
    <property type="match status" value="1"/>
</dbReference>
<evidence type="ECO:0000256" key="1">
    <source>
        <dbReference type="ARBA" id="ARBA00000312"/>
    </source>
</evidence>
<dbReference type="Proteomes" id="UP000295727">
    <property type="component" value="Chromosome 1"/>
</dbReference>
<dbReference type="Gene3D" id="3.40.50.300">
    <property type="entry name" value="P-loop containing nucleotide triphosphate hydrolases"/>
    <property type="match status" value="1"/>
</dbReference>
<evidence type="ECO:0000256" key="13">
    <source>
        <dbReference type="ARBA" id="ARBA00023134"/>
    </source>
</evidence>
<comment type="pathway">
    <text evidence="5 14">Cofactor biosynthesis; adenosylcobalamin biosynthesis; adenosylcobalamin from cob(II)yrinate a,c-diamide: step 6/7.</text>
</comment>
<dbReference type="PIRSF" id="PIRSF006135">
    <property type="entry name" value="CobU"/>
    <property type="match status" value="1"/>
</dbReference>
<comment type="catalytic activity">
    <reaction evidence="2 14">
        <text>adenosylcob(III)inamide phosphate + GTP + H(+) = adenosylcob(III)inamide-GDP + diphosphate</text>
        <dbReference type="Rhea" id="RHEA:22712"/>
        <dbReference type="ChEBI" id="CHEBI:15378"/>
        <dbReference type="ChEBI" id="CHEBI:33019"/>
        <dbReference type="ChEBI" id="CHEBI:37565"/>
        <dbReference type="ChEBI" id="CHEBI:58502"/>
        <dbReference type="ChEBI" id="CHEBI:60487"/>
        <dbReference type="EC" id="2.7.7.62"/>
    </reaction>
</comment>
<dbReference type="Pfam" id="PF02283">
    <property type="entry name" value="CobU"/>
    <property type="match status" value="1"/>
</dbReference>
<dbReference type="AlphaFoldDB" id="A0A4P7CQZ3"/>
<feature type="region of interest" description="Disordered" evidence="17">
    <location>
        <begin position="192"/>
        <end position="216"/>
    </location>
</feature>
<evidence type="ECO:0000256" key="14">
    <source>
        <dbReference type="PIRNR" id="PIRNR006135"/>
    </source>
</evidence>
<accession>A0A4P7CQZ3</accession>
<evidence type="ECO:0000313" key="19">
    <source>
        <dbReference type="Proteomes" id="UP000295727"/>
    </source>
</evidence>
<dbReference type="PANTHER" id="PTHR34848">
    <property type="match status" value="1"/>
</dbReference>
<comment type="similarity">
    <text evidence="7 14">Belongs to the CobU/CobP family.</text>
</comment>
<sequence length="216" mass="22253">MISRDFTFIVGGARSGKSAYAERLAADSGLPVTYIATAATPEGAHADAEFAARIAHHRARRPAHWVIVEAPLDLAGALDAAATRGQCVLIDCLTLWLANLLCPPESEAPLPDWRARLDAFAAACERAKHADCSVLVVSNEIGMGVVPLGAATRLYVDELGRLNQRIAALAHRATLVAAGLPLVLKAPSADAASGSGALKAPSADTASGSGEPGRSC</sequence>
<evidence type="ECO:0000256" key="12">
    <source>
        <dbReference type="ARBA" id="ARBA00022840"/>
    </source>
</evidence>
<evidence type="ECO:0000256" key="16">
    <source>
        <dbReference type="PIRSR" id="PIRSR006135-2"/>
    </source>
</evidence>
<dbReference type="NCBIfam" id="NF004469">
    <property type="entry name" value="PRK05800.1"/>
    <property type="match status" value="1"/>
</dbReference>
<feature type="binding site" evidence="16">
    <location>
        <begin position="36"/>
        <end position="38"/>
    </location>
    <ligand>
        <name>GTP</name>
        <dbReference type="ChEBI" id="CHEBI:37565"/>
    </ligand>
</feature>
<feature type="binding site" evidence="16">
    <location>
        <begin position="58"/>
        <end position="61"/>
    </location>
    <ligand>
        <name>GTP</name>
        <dbReference type="ChEBI" id="CHEBI:37565"/>
    </ligand>
</feature>
<keyword evidence="9 14" id="KW-0808">Transferase</keyword>
<dbReference type="GO" id="GO:0009236">
    <property type="term" value="P:cobalamin biosynthetic process"/>
    <property type="evidence" value="ECO:0007669"/>
    <property type="project" value="UniProtKB-UniRule"/>
</dbReference>
<feature type="binding site" evidence="16">
    <location>
        <position position="91"/>
    </location>
    <ligand>
        <name>GTP</name>
        <dbReference type="ChEBI" id="CHEBI:37565"/>
    </ligand>
</feature>
<evidence type="ECO:0000313" key="18">
    <source>
        <dbReference type="EMBL" id="QBQ98255.1"/>
    </source>
</evidence>
<evidence type="ECO:0000256" key="4">
    <source>
        <dbReference type="ARBA" id="ARBA00003889"/>
    </source>
</evidence>
<dbReference type="EC" id="2.7.7.62" evidence="14"/>
<dbReference type="GO" id="GO:0008820">
    <property type="term" value="F:cobinamide phosphate guanylyltransferase activity"/>
    <property type="evidence" value="ECO:0007669"/>
    <property type="project" value="UniProtKB-UniRule"/>
</dbReference>
<feature type="active site" description="GMP-histidine intermediate" evidence="15">
    <location>
        <position position="57"/>
    </location>
</feature>
<dbReference type="UniPathway" id="UPA00148">
    <property type="reaction ID" value="UER00236"/>
</dbReference>
<evidence type="ECO:0000256" key="10">
    <source>
        <dbReference type="ARBA" id="ARBA00022741"/>
    </source>
</evidence>
<evidence type="ECO:0000256" key="7">
    <source>
        <dbReference type="ARBA" id="ARBA00007490"/>
    </source>
</evidence>
<evidence type="ECO:0000256" key="8">
    <source>
        <dbReference type="ARBA" id="ARBA00022573"/>
    </source>
</evidence>
<evidence type="ECO:0000256" key="3">
    <source>
        <dbReference type="ARBA" id="ARBA00001522"/>
    </source>
</evidence>
<dbReference type="EMBL" id="CP038148">
    <property type="protein sequence ID" value="QBQ98255.1"/>
    <property type="molecule type" value="Genomic_DNA"/>
</dbReference>
<keyword evidence="12 14" id="KW-0067">ATP-binding</keyword>
<dbReference type="GO" id="GO:0005525">
    <property type="term" value="F:GTP binding"/>
    <property type="evidence" value="ECO:0007669"/>
    <property type="project" value="UniProtKB-UniRule"/>
</dbReference>
<keyword evidence="8 14" id="KW-0169">Cobalamin biosynthesis</keyword>
<evidence type="ECO:0000256" key="17">
    <source>
        <dbReference type="SAM" id="MobiDB-lite"/>
    </source>
</evidence>
<dbReference type="PANTHER" id="PTHR34848:SF1">
    <property type="entry name" value="BIFUNCTIONAL ADENOSYLCOBALAMIN BIOSYNTHESIS PROTEIN COBU"/>
    <property type="match status" value="1"/>
</dbReference>
<protein>
    <recommendedName>
        <fullName evidence="14">Bifunctional adenosylcobalamin biosynthesis protein</fullName>
        <ecNumber evidence="14">2.7.1.156</ecNumber>
        <ecNumber evidence="14">2.7.7.62</ecNumber>
    </recommendedName>
</protein>
<comment type="catalytic activity">
    <reaction evidence="1 14">
        <text>adenosylcob(III)inamide + ATP = adenosylcob(III)inamide phosphate + ADP + H(+)</text>
        <dbReference type="Rhea" id="RHEA:15769"/>
        <dbReference type="ChEBI" id="CHEBI:2480"/>
        <dbReference type="ChEBI" id="CHEBI:15378"/>
        <dbReference type="ChEBI" id="CHEBI:30616"/>
        <dbReference type="ChEBI" id="CHEBI:58502"/>
        <dbReference type="ChEBI" id="CHEBI:456216"/>
        <dbReference type="EC" id="2.7.1.156"/>
    </reaction>
</comment>
<evidence type="ECO:0000256" key="5">
    <source>
        <dbReference type="ARBA" id="ARBA00004692"/>
    </source>
</evidence>
<feature type="binding site" evidence="16">
    <location>
        <position position="69"/>
    </location>
    <ligand>
        <name>GTP</name>
        <dbReference type="ChEBI" id="CHEBI:37565"/>
    </ligand>
</feature>
<reference evidence="18 19" key="1">
    <citation type="submission" date="2019-03" db="EMBL/GenBank/DDBJ databases">
        <title>Paraburkholderia sp. 7MH5, isolated from subtropical forest soil.</title>
        <authorList>
            <person name="Gao Z.-H."/>
            <person name="Qiu L.-H."/>
        </authorList>
    </citation>
    <scope>NUCLEOTIDE SEQUENCE [LARGE SCALE GENOMIC DNA]</scope>
    <source>
        <strain evidence="18 19">7MH5</strain>
    </source>
</reference>
<name>A0A4P7CQZ3_9BURK</name>
<keyword evidence="11 14" id="KW-0418">Kinase</keyword>
<dbReference type="InterPro" id="IPR027417">
    <property type="entry name" value="P-loop_NTPase"/>
</dbReference>
<dbReference type="GO" id="GO:0005524">
    <property type="term" value="F:ATP binding"/>
    <property type="evidence" value="ECO:0007669"/>
    <property type="project" value="UniProtKB-UniRule"/>
</dbReference>
<feature type="binding site" evidence="16">
    <location>
        <begin position="11"/>
        <end position="18"/>
    </location>
    <ligand>
        <name>GTP</name>
        <dbReference type="ChEBI" id="CHEBI:37565"/>
    </ligand>
</feature>
<keyword evidence="18" id="KW-0548">Nucleotidyltransferase</keyword>
<keyword evidence="13 14" id="KW-0342">GTP-binding</keyword>
<comment type="pathway">
    <text evidence="6 14">Cofactor biosynthesis; adenosylcobalamin biosynthesis; adenosylcobalamin from cob(II)yrinate a,c-diamide: step 5/7.</text>
</comment>
<evidence type="ECO:0000256" key="15">
    <source>
        <dbReference type="PIRSR" id="PIRSR006135-1"/>
    </source>
</evidence>
<evidence type="ECO:0000256" key="9">
    <source>
        <dbReference type="ARBA" id="ARBA00022679"/>
    </source>
</evidence>
<dbReference type="CDD" id="cd00544">
    <property type="entry name" value="CobU"/>
    <property type="match status" value="1"/>
</dbReference>
<dbReference type="KEGG" id="ppai:E1956_14475"/>
<keyword evidence="10 14" id="KW-0547">Nucleotide-binding</keyword>
<comment type="function">
    <text evidence="4 14">Catalyzes ATP-dependent phosphorylation of adenosylcobinamide and addition of GMP to adenosylcobinamide phosphate.</text>
</comment>
<dbReference type="GO" id="GO:0043752">
    <property type="term" value="F:adenosylcobinamide kinase activity"/>
    <property type="evidence" value="ECO:0007669"/>
    <property type="project" value="UniProtKB-EC"/>
</dbReference>